<reference evidence="2" key="1">
    <citation type="journal article" date="2019" name="bioRxiv">
        <title>Genome diversification in globally distributed novel marine Proteobacteria is linked to environmental adaptation.</title>
        <authorList>
            <person name="Zhou Z."/>
            <person name="Tran P.Q."/>
            <person name="Kieft K."/>
            <person name="Anantharaman K."/>
        </authorList>
    </citation>
    <scope>NUCLEOTIDE SEQUENCE [LARGE SCALE GENOMIC DNA]</scope>
</reference>
<dbReference type="AlphaFoldDB" id="A0A7J4CZK8"/>
<accession>A0A7J4CZK8</accession>
<sequence length="64" mass="7463">MRRRHMLGEHEKTLCGWGLTTGELSQMRRMDNRYVNCKRCLDKMMELPEPLNSKKASRGNPVNG</sequence>
<dbReference type="Proteomes" id="UP000589132">
    <property type="component" value="Unassembled WGS sequence"/>
</dbReference>
<evidence type="ECO:0000313" key="1">
    <source>
        <dbReference type="EMBL" id="HIA97813.1"/>
    </source>
</evidence>
<comment type="caution">
    <text evidence="1">The sequence shown here is derived from an EMBL/GenBank/DDBJ whole genome shotgun (WGS) entry which is preliminary data.</text>
</comment>
<gene>
    <name evidence="1" type="ORF">EYO15_01350</name>
</gene>
<protein>
    <submittedName>
        <fullName evidence="1">Uncharacterized protein</fullName>
    </submittedName>
</protein>
<proteinExistence type="predicted"/>
<dbReference type="EMBL" id="DTTC01000069">
    <property type="protein sequence ID" value="HIA97813.1"/>
    <property type="molecule type" value="Genomic_DNA"/>
</dbReference>
<organism evidence="1 2">
    <name type="scientific">Marine Group III euryarchaeote</name>
    <dbReference type="NCBI Taxonomy" id="2173149"/>
    <lineage>
        <taxon>Archaea</taxon>
        <taxon>Methanobacteriati</taxon>
        <taxon>Thermoplasmatota</taxon>
        <taxon>Thermoplasmata</taxon>
        <taxon>Candidatus Thermoprofundales</taxon>
    </lineage>
</organism>
<name>A0A7J4CZK8_9ARCH</name>
<evidence type="ECO:0000313" key="2">
    <source>
        <dbReference type="Proteomes" id="UP000589132"/>
    </source>
</evidence>